<evidence type="ECO:0000313" key="2">
    <source>
        <dbReference type="EMBL" id="TNN44179.1"/>
    </source>
</evidence>
<gene>
    <name evidence="2" type="ORF">EYF80_045624</name>
</gene>
<name>A0A4Z2FSP5_9TELE</name>
<keyword evidence="3" id="KW-1185">Reference proteome</keyword>
<feature type="region of interest" description="Disordered" evidence="1">
    <location>
        <begin position="59"/>
        <end position="99"/>
    </location>
</feature>
<dbReference type="AlphaFoldDB" id="A0A4Z2FSP5"/>
<feature type="compositionally biased region" description="Basic and acidic residues" evidence="1">
    <location>
        <begin position="9"/>
        <end position="23"/>
    </location>
</feature>
<sequence>MTVHRGSRRSIDKTDAVQPETERSPQMVDVLRPVCGLGTRVYAASRSYPLCFLPTPFRRRPPKRLQTCSLPDQRGVREAPEANPAAEQRPSRRAKGIWP</sequence>
<proteinExistence type="predicted"/>
<dbReference type="Proteomes" id="UP000314294">
    <property type="component" value="Unassembled WGS sequence"/>
</dbReference>
<protein>
    <submittedName>
        <fullName evidence="2">Uncharacterized protein</fullName>
    </submittedName>
</protein>
<comment type="caution">
    <text evidence="2">The sequence shown here is derived from an EMBL/GenBank/DDBJ whole genome shotgun (WGS) entry which is preliminary data.</text>
</comment>
<feature type="region of interest" description="Disordered" evidence="1">
    <location>
        <begin position="1"/>
        <end position="25"/>
    </location>
</feature>
<accession>A0A4Z2FSP5</accession>
<organism evidence="2 3">
    <name type="scientific">Liparis tanakae</name>
    <name type="common">Tanaka's snailfish</name>
    <dbReference type="NCBI Taxonomy" id="230148"/>
    <lineage>
        <taxon>Eukaryota</taxon>
        <taxon>Metazoa</taxon>
        <taxon>Chordata</taxon>
        <taxon>Craniata</taxon>
        <taxon>Vertebrata</taxon>
        <taxon>Euteleostomi</taxon>
        <taxon>Actinopterygii</taxon>
        <taxon>Neopterygii</taxon>
        <taxon>Teleostei</taxon>
        <taxon>Neoteleostei</taxon>
        <taxon>Acanthomorphata</taxon>
        <taxon>Eupercaria</taxon>
        <taxon>Perciformes</taxon>
        <taxon>Cottioidei</taxon>
        <taxon>Cottales</taxon>
        <taxon>Liparidae</taxon>
        <taxon>Liparis</taxon>
    </lineage>
</organism>
<dbReference type="EMBL" id="SRLO01000919">
    <property type="protein sequence ID" value="TNN44179.1"/>
    <property type="molecule type" value="Genomic_DNA"/>
</dbReference>
<reference evidence="2 3" key="1">
    <citation type="submission" date="2019-03" db="EMBL/GenBank/DDBJ databases">
        <title>First draft genome of Liparis tanakae, snailfish: a comprehensive survey of snailfish specific genes.</title>
        <authorList>
            <person name="Kim W."/>
            <person name="Song I."/>
            <person name="Jeong J.-H."/>
            <person name="Kim D."/>
            <person name="Kim S."/>
            <person name="Ryu S."/>
            <person name="Song J.Y."/>
            <person name="Lee S.K."/>
        </authorList>
    </citation>
    <scope>NUCLEOTIDE SEQUENCE [LARGE SCALE GENOMIC DNA]</scope>
    <source>
        <tissue evidence="2">Muscle</tissue>
    </source>
</reference>
<evidence type="ECO:0000313" key="3">
    <source>
        <dbReference type="Proteomes" id="UP000314294"/>
    </source>
</evidence>
<evidence type="ECO:0000256" key="1">
    <source>
        <dbReference type="SAM" id="MobiDB-lite"/>
    </source>
</evidence>